<comment type="caution">
    <text evidence="8">The sequence shown here is derived from an EMBL/GenBank/DDBJ whole genome shotgun (WGS) entry which is preliminary data.</text>
</comment>
<proteinExistence type="predicted"/>
<dbReference type="GO" id="GO:0003964">
    <property type="term" value="F:RNA-directed DNA polymerase activity"/>
    <property type="evidence" value="ECO:0007669"/>
    <property type="project" value="UniProtKB-KW"/>
</dbReference>
<dbReference type="EMBL" id="JAVXUP010002115">
    <property type="protein sequence ID" value="KAK3005558.1"/>
    <property type="molecule type" value="Genomic_DNA"/>
</dbReference>
<feature type="domain" description="Reverse transcriptase RNase H-like" evidence="7">
    <location>
        <begin position="15"/>
        <end position="76"/>
    </location>
</feature>
<keyword evidence="4" id="KW-0255">Endonuclease</keyword>
<evidence type="ECO:0000256" key="1">
    <source>
        <dbReference type="ARBA" id="ARBA00022679"/>
    </source>
</evidence>
<reference evidence="8" key="1">
    <citation type="submission" date="2022-12" db="EMBL/GenBank/DDBJ databases">
        <title>Draft genome assemblies for two species of Escallonia (Escalloniales).</title>
        <authorList>
            <person name="Chanderbali A."/>
            <person name="Dervinis C."/>
            <person name="Anghel I."/>
            <person name="Soltis D."/>
            <person name="Soltis P."/>
            <person name="Zapata F."/>
        </authorList>
    </citation>
    <scope>NUCLEOTIDE SEQUENCE</scope>
    <source>
        <strain evidence="8">UCBG64.0493</strain>
        <tissue evidence="8">Leaf</tissue>
    </source>
</reference>
<keyword evidence="5" id="KW-0378">Hydrolase</keyword>
<accession>A0AA88VD82</accession>
<evidence type="ECO:0000259" key="7">
    <source>
        <dbReference type="Pfam" id="PF17917"/>
    </source>
</evidence>
<dbReference type="AlphaFoldDB" id="A0AA88VD82"/>
<organism evidence="8 9">
    <name type="scientific">Escallonia herrerae</name>
    <dbReference type="NCBI Taxonomy" id="1293975"/>
    <lineage>
        <taxon>Eukaryota</taxon>
        <taxon>Viridiplantae</taxon>
        <taxon>Streptophyta</taxon>
        <taxon>Embryophyta</taxon>
        <taxon>Tracheophyta</taxon>
        <taxon>Spermatophyta</taxon>
        <taxon>Magnoliopsida</taxon>
        <taxon>eudicotyledons</taxon>
        <taxon>Gunneridae</taxon>
        <taxon>Pentapetalae</taxon>
        <taxon>asterids</taxon>
        <taxon>campanulids</taxon>
        <taxon>Escalloniales</taxon>
        <taxon>Escalloniaceae</taxon>
        <taxon>Escallonia</taxon>
    </lineage>
</organism>
<keyword evidence="6" id="KW-0695">RNA-directed DNA polymerase</keyword>
<evidence type="ECO:0000256" key="6">
    <source>
        <dbReference type="ARBA" id="ARBA00022918"/>
    </source>
</evidence>
<dbReference type="InterPro" id="IPR041373">
    <property type="entry name" value="RT_RNaseH"/>
</dbReference>
<evidence type="ECO:0000313" key="8">
    <source>
        <dbReference type="EMBL" id="KAK3005558.1"/>
    </source>
</evidence>
<gene>
    <name evidence="8" type="ORF">RJ639_016356</name>
</gene>
<evidence type="ECO:0000313" key="9">
    <source>
        <dbReference type="Proteomes" id="UP001188597"/>
    </source>
</evidence>
<sequence length="108" mass="12512">MKRVELVEKLISILAKLQYPSTEKLAFALLITVRKFPQHFKSYSITVLTDKPLQQILHKPDLSGRLVPWSVELEEFDILYKSHSFLKGQALADFIVECTFPIEDEDPH</sequence>
<name>A0AA88VD82_9ASTE</name>
<dbReference type="Proteomes" id="UP001188597">
    <property type="component" value="Unassembled WGS sequence"/>
</dbReference>
<keyword evidence="9" id="KW-1185">Reference proteome</keyword>
<dbReference type="PANTHER" id="PTHR48475">
    <property type="entry name" value="RIBONUCLEASE H"/>
    <property type="match status" value="1"/>
</dbReference>
<evidence type="ECO:0000256" key="5">
    <source>
        <dbReference type="ARBA" id="ARBA00022801"/>
    </source>
</evidence>
<dbReference type="Pfam" id="PF17917">
    <property type="entry name" value="RT_RNaseH"/>
    <property type="match status" value="1"/>
</dbReference>
<keyword evidence="3" id="KW-0540">Nuclease</keyword>
<dbReference type="GO" id="GO:0016787">
    <property type="term" value="F:hydrolase activity"/>
    <property type="evidence" value="ECO:0007669"/>
    <property type="project" value="UniProtKB-KW"/>
</dbReference>
<keyword evidence="2" id="KW-0548">Nucleotidyltransferase</keyword>
<evidence type="ECO:0000256" key="2">
    <source>
        <dbReference type="ARBA" id="ARBA00022695"/>
    </source>
</evidence>
<dbReference type="PANTHER" id="PTHR48475:SF2">
    <property type="entry name" value="RIBONUCLEASE H"/>
    <property type="match status" value="1"/>
</dbReference>
<dbReference type="GO" id="GO:0004519">
    <property type="term" value="F:endonuclease activity"/>
    <property type="evidence" value="ECO:0007669"/>
    <property type="project" value="UniProtKB-KW"/>
</dbReference>
<evidence type="ECO:0000256" key="4">
    <source>
        <dbReference type="ARBA" id="ARBA00022759"/>
    </source>
</evidence>
<keyword evidence="1" id="KW-0808">Transferase</keyword>
<protein>
    <recommendedName>
        <fullName evidence="7">Reverse transcriptase RNase H-like domain-containing protein</fullName>
    </recommendedName>
</protein>
<evidence type="ECO:0000256" key="3">
    <source>
        <dbReference type="ARBA" id="ARBA00022722"/>
    </source>
</evidence>